<dbReference type="SUPFAM" id="SSF47473">
    <property type="entry name" value="EF-hand"/>
    <property type="match status" value="1"/>
</dbReference>
<dbReference type="EMBL" id="QKKF02012550">
    <property type="protein sequence ID" value="RZF43615.1"/>
    <property type="molecule type" value="Genomic_DNA"/>
</dbReference>
<evidence type="ECO:0000313" key="5">
    <source>
        <dbReference type="Proteomes" id="UP000291343"/>
    </source>
</evidence>
<sequence length="149" mass="16930">MFINRMSFICCTLTMRILMCINLTEANTSKKDCEAAFGYIDSDKDGFITKDEVERFMSSRNARIITNIDHGKFKNSLLQAIENSGNESGMDLAGFIGFMQKLDPSKTDDTNLKAVKEKFPGKTEVSREELAFKFNMHVDAFPEEKYTIP</sequence>
<comment type="caution">
    <text evidence="4">The sequence shown here is derived from an EMBL/GenBank/DDBJ whole genome shotgun (WGS) entry which is preliminary data.</text>
</comment>
<dbReference type="Gene3D" id="1.10.238.10">
    <property type="entry name" value="EF-hand"/>
    <property type="match status" value="1"/>
</dbReference>
<name>A0A482XCB8_LAOST</name>
<dbReference type="OrthoDB" id="10528203at2759"/>
<keyword evidence="2" id="KW-0732">Signal</keyword>
<accession>A0A482XCB8</accession>
<dbReference type="Proteomes" id="UP000291343">
    <property type="component" value="Unassembled WGS sequence"/>
</dbReference>
<dbReference type="InParanoid" id="A0A482XCB8"/>
<keyword evidence="1" id="KW-0106">Calcium</keyword>
<reference evidence="4 5" key="1">
    <citation type="journal article" date="2017" name="Gigascience">
        <title>Genome sequence of the small brown planthopper, Laodelphax striatellus.</title>
        <authorList>
            <person name="Zhu J."/>
            <person name="Jiang F."/>
            <person name="Wang X."/>
            <person name="Yang P."/>
            <person name="Bao Y."/>
            <person name="Zhao W."/>
            <person name="Wang W."/>
            <person name="Lu H."/>
            <person name="Wang Q."/>
            <person name="Cui N."/>
            <person name="Li J."/>
            <person name="Chen X."/>
            <person name="Luo L."/>
            <person name="Yu J."/>
            <person name="Kang L."/>
            <person name="Cui F."/>
        </authorList>
    </citation>
    <scope>NUCLEOTIDE SEQUENCE [LARGE SCALE GENOMIC DNA]</scope>
    <source>
        <strain evidence="4">Lst14</strain>
    </source>
</reference>
<feature type="domain" description="EF-hand" evidence="3">
    <location>
        <begin position="28"/>
        <end position="63"/>
    </location>
</feature>
<organism evidence="4 5">
    <name type="scientific">Laodelphax striatellus</name>
    <name type="common">Small brown planthopper</name>
    <name type="synonym">Delphax striatella</name>
    <dbReference type="NCBI Taxonomy" id="195883"/>
    <lineage>
        <taxon>Eukaryota</taxon>
        <taxon>Metazoa</taxon>
        <taxon>Ecdysozoa</taxon>
        <taxon>Arthropoda</taxon>
        <taxon>Hexapoda</taxon>
        <taxon>Insecta</taxon>
        <taxon>Pterygota</taxon>
        <taxon>Neoptera</taxon>
        <taxon>Paraneoptera</taxon>
        <taxon>Hemiptera</taxon>
        <taxon>Auchenorrhyncha</taxon>
        <taxon>Fulgoroidea</taxon>
        <taxon>Delphacidae</taxon>
        <taxon>Criomorphinae</taxon>
        <taxon>Laodelphax</taxon>
    </lineage>
</organism>
<gene>
    <name evidence="4" type="ORF">LSTR_LSTR010874</name>
</gene>
<dbReference type="PROSITE" id="PS50222">
    <property type="entry name" value="EF_HAND_2"/>
    <property type="match status" value="1"/>
</dbReference>
<dbReference type="PROSITE" id="PS00018">
    <property type="entry name" value="EF_HAND_1"/>
    <property type="match status" value="1"/>
</dbReference>
<evidence type="ECO:0000313" key="4">
    <source>
        <dbReference type="EMBL" id="RZF43615.1"/>
    </source>
</evidence>
<proteinExistence type="predicted"/>
<keyword evidence="5" id="KW-1185">Reference proteome</keyword>
<evidence type="ECO:0000256" key="1">
    <source>
        <dbReference type="ARBA" id="ARBA00022837"/>
    </source>
</evidence>
<dbReference type="InterPro" id="IPR011992">
    <property type="entry name" value="EF-hand-dom_pair"/>
</dbReference>
<evidence type="ECO:0000256" key="2">
    <source>
        <dbReference type="SAM" id="SignalP"/>
    </source>
</evidence>
<dbReference type="GO" id="GO:0005509">
    <property type="term" value="F:calcium ion binding"/>
    <property type="evidence" value="ECO:0007669"/>
    <property type="project" value="InterPro"/>
</dbReference>
<dbReference type="InterPro" id="IPR018247">
    <property type="entry name" value="EF_Hand_1_Ca_BS"/>
</dbReference>
<dbReference type="InterPro" id="IPR002048">
    <property type="entry name" value="EF_hand_dom"/>
</dbReference>
<dbReference type="AlphaFoldDB" id="A0A482XCB8"/>
<feature type="signal peptide" evidence="2">
    <location>
        <begin position="1"/>
        <end position="26"/>
    </location>
</feature>
<feature type="non-terminal residue" evidence="4">
    <location>
        <position position="149"/>
    </location>
</feature>
<protein>
    <recommendedName>
        <fullName evidence="3">EF-hand domain-containing protein</fullName>
    </recommendedName>
</protein>
<feature type="chain" id="PRO_5019767316" description="EF-hand domain-containing protein" evidence="2">
    <location>
        <begin position="27"/>
        <end position="149"/>
    </location>
</feature>
<evidence type="ECO:0000259" key="3">
    <source>
        <dbReference type="PROSITE" id="PS50222"/>
    </source>
</evidence>